<evidence type="ECO:0000313" key="3">
    <source>
        <dbReference type="EMBL" id="KAJ4389559.1"/>
    </source>
</evidence>
<protein>
    <recommendedName>
        <fullName evidence="2">FAS1 domain-containing protein</fullName>
    </recommendedName>
</protein>
<feature type="signal peptide" evidence="1">
    <location>
        <begin position="1"/>
        <end position="18"/>
    </location>
</feature>
<dbReference type="AlphaFoldDB" id="A0A9W8YQY9"/>
<dbReference type="Pfam" id="PF02469">
    <property type="entry name" value="Fasciclin"/>
    <property type="match status" value="2"/>
</dbReference>
<organism evidence="3 4">
    <name type="scientific">Gnomoniopsis smithogilvyi</name>
    <dbReference type="NCBI Taxonomy" id="1191159"/>
    <lineage>
        <taxon>Eukaryota</taxon>
        <taxon>Fungi</taxon>
        <taxon>Dikarya</taxon>
        <taxon>Ascomycota</taxon>
        <taxon>Pezizomycotina</taxon>
        <taxon>Sordariomycetes</taxon>
        <taxon>Sordariomycetidae</taxon>
        <taxon>Diaporthales</taxon>
        <taxon>Gnomoniaceae</taxon>
        <taxon>Gnomoniopsis</taxon>
    </lineage>
</organism>
<dbReference type="GO" id="GO:0000329">
    <property type="term" value="C:fungal-type vacuole membrane"/>
    <property type="evidence" value="ECO:0007669"/>
    <property type="project" value="TreeGrafter"/>
</dbReference>
<dbReference type="PANTHER" id="PTHR10900">
    <property type="entry name" value="PERIOSTIN-RELATED"/>
    <property type="match status" value="1"/>
</dbReference>
<dbReference type="PANTHER" id="PTHR10900:SF77">
    <property type="entry name" value="FI19380P1"/>
    <property type="match status" value="1"/>
</dbReference>
<comment type="caution">
    <text evidence="3">The sequence shown here is derived from an EMBL/GenBank/DDBJ whole genome shotgun (WGS) entry which is preliminary data.</text>
</comment>
<dbReference type="GO" id="GO:0016236">
    <property type="term" value="P:macroautophagy"/>
    <property type="evidence" value="ECO:0007669"/>
    <property type="project" value="TreeGrafter"/>
</dbReference>
<dbReference type="Gene3D" id="2.30.180.10">
    <property type="entry name" value="FAS1 domain"/>
    <property type="match status" value="2"/>
</dbReference>
<feature type="domain" description="FAS1" evidence="2">
    <location>
        <begin position="18"/>
        <end position="166"/>
    </location>
</feature>
<sequence length="376" mass="36789">MQLKQLVSSLALASTVSAQALTDVISQTPELSTLGALLTAYPAVAQTLASANNITVLAPSNSAFTAFLTSAVNASIAADAGLVPAVLSYHVLSGTIKAANIPTTPAFPKTLLTNSTFTNVTGGQVVKAQTVNGGVRFTSGLLKASHVTTADVTFSGGVVHIIDSVLTIPESASSTAVAANLTALAGALTQTSLVAAVNGLKDVTVFAPENSAFASIANLVSTLSTQQLASILEYHVVNGTVGYSTTLSNGQSIPTLQGGSVKVTISNGSIFINSAEVIVPDVLIANGVAHVIDNVLNPGNSTATPTGTAGSPGFSGASSATAVPFTSGVSASATGATGATGTGSATGTAATAGVPRQTAAIGAAALFGGAAFLANM</sequence>
<dbReference type="PROSITE" id="PS50213">
    <property type="entry name" value="FAS1"/>
    <property type="match status" value="2"/>
</dbReference>
<dbReference type="FunFam" id="2.30.180.10:FF:000032">
    <property type="entry name" value="Fasciclin domain-containing protein, putative"/>
    <property type="match status" value="1"/>
</dbReference>
<dbReference type="InterPro" id="IPR000782">
    <property type="entry name" value="FAS1_domain"/>
</dbReference>
<dbReference type="SMART" id="SM00554">
    <property type="entry name" value="FAS1"/>
    <property type="match status" value="2"/>
</dbReference>
<evidence type="ECO:0000256" key="1">
    <source>
        <dbReference type="SAM" id="SignalP"/>
    </source>
</evidence>
<keyword evidence="1" id="KW-0732">Signal</keyword>
<evidence type="ECO:0000259" key="2">
    <source>
        <dbReference type="PROSITE" id="PS50213"/>
    </source>
</evidence>
<dbReference type="OrthoDB" id="286301at2759"/>
<dbReference type="SUPFAM" id="SSF82153">
    <property type="entry name" value="FAS1 domain"/>
    <property type="match status" value="2"/>
</dbReference>
<name>A0A9W8YQY9_9PEZI</name>
<reference evidence="3" key="1">
    <citation type="submission" date="2022-10" db="EMBL/GenBank/DDBJ databases">
        <title>Tapping the CABI collections for fungal endophytes: first genome assemblies for Collariella, Neodidymelliopsis, Ascochyta clinopodiicola, Didymella pomorum, Didymosphaeria variabile, Neocosmospora piperis and Neocucurbitaria cava.</title>
        <authorList>
            <person name="Hill R."/>
        </authorList>
    </citation>
    <scope>NUCLEOTIDE SEQUENCE</scope>
    <source>
        <strain evidence="3">IMI 355082</strain>
    </source>
</reference>
<dbReference type="InterPro" id="IPR036378">
    <property type="entry name" value="FAS1_dom_sf"/>
</dbReference>
<accession>A0A9W8YQY9</accession>
<proteinExistence type="predicted"/>
<evidence type="ECO:0000313" key="4">
    <source>
        <dbReference type="Proteomes" id="UP001140453"/>
    </source>
</evidence>
<dbReference type="EMBL" id="JAPEVB010000004">
    <property type="protein sequence ID" value="KAJ4389559.1"/>
    <property type="molecule type" value="Genomic_DNA"/>
</dbReference>
<dbReference type="InterPro" id="IPR050904">
    <property type="entry name" value="Adhesion/Biosynth-related"/>
</dbReference>
<gene>
    <name evidence="3" type="ORF">N0V93_007029</name>
</gene>
<dbReference type="Proteomes" id="UP001140453">
    <property type="component" value="Unassembled WGS sequence"/>
</dbReference>
<feature type="domain" description="FAS1" evidence="2">
    <location>
        <begin position="168"/>
        <end position="296"/>
    </location>
</feature>
<keyword evidence="4" id="KW-1185">Reference proteome</keyword>
<feature type="chain" id="PRO_5040918365" description="FAS1 domain-containing protein" evidence="1">
    <location>
        <begin position="19"/>
        <end position="376"/>
    </location>
</feature>